<dbReference type="GO" id="GO:0008840">
    <property type="term" value="F:4-hydroxy-tetrahydrodipicolinate synthase activity"/>
    <property type="evidence" value="ECO:0007669"/>
    <property type="project" value="UniProtKB-UniRule"/>
</dbReference>
<dbReference type="GO" id="GO:0005829">
    <property type="term" value="C:cytosol"/>
    <property type="evidence" value="ECO:0007669"/>
    <property type="project" value="TreeGrafter"/>
</dbReference>
<dbReference type="InterPro" id="IPR002220">
    <property type="entry name" value="DapA-like"/>
</dbReference>
<dbReference type="AlphaFoldDB" id="A0A1H3G9B4"/>
<dbReference type="InterPro" id="IPR005263">
    <property type="entry name" value="DapA"/>
</dbReference>
<sequence length="294" mass="32151">MSRIFTGSCVALVTPFRDGAVDWDRFRELIDWHIDQGTDALLIAGTTGETSTLTDQEHLDLLQVAGEQIAGRVPYIAGTGSNDTAYSIMLTEHAKKNHADAALVINPYYNKSTQKGIYVHIKAIAETVDLPVIVYNVPSRTGANITVDTFKKLSQVNNVVGVKEASGNISQISEIIETCGPDFTVYSGNDDQVLPILSLGGKGVISVTANILPKAMHDLVMAYLEGDVEKARQLQFHTNILNRAMFYETNPIPVKTAMGILGRDTGEMRLPLVEMDEDNKERLILALKEYGGLL</sequence>
<feature type="site" description="Part of a proton relay during catalysis" evidence="12">
    <location>
        <position position="46"/>
    </location>
</feature>
<dbReference type="InterPro" id="IPR013785">
    <property type="entry name" value="Aldolase_TIM"/>
</dbReference>
<comment type="caution">
    <text evidence="12">Was originally thought to be a dihydrodipicolinate synthase (DHDPS), catalyzing the condensation of (S)-aspartate-beta-semialdehyde [(S)-ASA] and pyruvate to dihydrodipicolinate (DHDP). However, it was shown in E.coli that the product of the enzymatic reaction is not dihydrodipicolinate but in fact (4S)-4-hydroxy-2,3,4,5-tetrahydro-(2S)-dipicolinic acid (HTPA), and that the consecutive dehydration reaction leading to DHDP is not spontaneous but catalyzed by DapB.</text>
</comment>
<comment type="function">
    <text evidence="1 12">Catalyzes the condensation of (S)-aspartate-beta-semialdehyde [(S)-ASA] and pyruvate to 4-hydroxy-tetrahydrodipicolinate (HTPA).</text>
</comment>
<feature type="binding site" evidence="12 15">
    <location>
        <position position="47"/>
    </location>
    <ligand>
        <name>pyruvate</name>
        <dbReference type="ChEBI" id="CHEBI:15361"/>
    </ligand>
</feature>
<feature type="site" description="Part of a proton relay during catalysis" evidence="12">
    <location>
        <position position="109"/>
    </location>
</feature>
<evidence type="ECO:0000256" key="5">
    <source>
        <dbReference type="ARBA" id="ARBA00022490"/>
    </source>
</evidence>
<evidence type="ECO:0000256" key="9">
    <source>
        <dbReference type="ARBA" id="ARBA00023239"/>
    </source>
</evidence>
<feature type="active site" description="Schiff-base intermediate with substrate" evidence="12 14">
    <location>
        <position position="163"/>
    </location>
</feature>
<comment type="pathway">
    <text evidence="2 12">Amino-acid biosynthesis; L-lysine biosynthesis via DAP pathway; (S)-tetrahydrodipicolinate from L-aspartate: step 3/4.</text>
</comment>
<evidence type="ECO:0000256" key="13">
    <source>
        <dbReference type="PIRNR" id="PIRNR001365"/>
    </source>
</evidence>
<evidence type="ECO:0000256" key="3">
    <source>
        <dbReference type="ARBA" id="ARBA00007592"/>
    </source>
</evidence>
<name>A0A1H3G9B4_EUBBA</name>
<keyword evidence="6 12" id="KW-0028">Amino-acid biosynthesis</keyword>
<accession>A0A1H3G9B4</accession>
<keyword evidence="5 12" id="KW-0963">Cytoplasm</keyword>
<dbReference type="Pfam" id="PF00701">
    <property type="entry name" value="DHDPS"/>
    <property type="match status" value="1"/>
</dbReference>
<gene>
    <name evidence="12" type="primary">dapA</name>
    <name evidence="16" type="ORF">SAMN04488579_11330</name>
</gene>
<dbReference type="PIRSF" id="PIRSF001365">
    <property type="entry name" value="DHDPS"/>
    <property type="match status" value="1"/>
</dbReference>
<dbReference type="PANTHER" id="PTHR12128">
    <property type="entry name" value="DIHYDRODIPICOLINATE SYNTHASE"/>
    <property type="match status" value="1"/>
</dbReference>
<keyword evidence="10 12" id="KW-0704">Schiff base</keyword>
<feature type="binding site" evidence="12 15">
    <location>
        <position position="205"/>
    </location>
    <ligand>
        <name>pyruvate</name>
        <dbReference type="ChEBI" id="CHEBI:15361"/>
    </ligand>
</feature>
<dbReference type="CDD" id="cd00950">
    <property type="entry name" value="DHDPS"/>
    <property type="match status" value="1"/>
</dbReference>
<evidence type="ECO:0000313" key="16">
    <source>
        <dbReference type="EMBL" id="SDX99922.1"/>
    </source>
</evidence>
<keyword evidence="17" id="KW-1185">Reference proteome</keyword>
<dbReference type="UniPathway" id="UPA00034">
    <property type="reaction ID" value="UER00017"/>
</dbReference>
<evidence type="ECO:0000256" key="7">
    <source>
        <dbReference type="ARBA" id="ARBA00022915"/>
    </source>
</evidence>
<dbReference type="PRINTS" id="PR00146">
    <property type="entry name" value="DHPICSNTHASE"/>
</dbReference>
<dbReference type="SMART" id="SM01130">
    <property type="entry name" value="DHDPS"/>
    <property type="match status" value="1"/>
</dbReference>
<comment type="catalytic activity">
    <reaction evidence="11 12">
        <text>L-aspartate 4-semialdehyde + pyruvate = (2S,4S)-4-hydroxy-2,3,4,5-tetrahydrodipicolinate + H2O + H(+)</text>
        <dbReference type="Rhea" id="RHEA:34171"/>
        <dbReference type="ChEBI" id="CHEBI:15361"/>
        <dbReference type="ChEBI" id="CHEBI:15377"/>
        <dbReference type="ChEBI" id="CHEBI:15378"/>
        <dbReference type="ChEBI" id="CHEBI:67139"/>
        <dbReference type="ChEBI" id="CHEBI:537519"/>
        <dbReference type="EC" id="4.3.3.7"/>
    </reaction>
</comment>
<evidence type="ECO:0000256" key="6">
    <source>
        <dbReference type="ARBA" id="ARBA00022605"/>
    </source>
</evidence>
<evidence type="ECO:0000313" key="17">
    <source>
        <dbReference type="Proteomes" id="UP000199652"/>
    </source>
</evidence>
<keyword evidence="9 12" id="KW-0456">Lyase</keyword>
<dbReference type="GO" id="GO:0019877">
    <property type="term" value="P:diaminopimelate biosynthetic process"/>
    <property type="evidence" value="ECO:0007669"/>
    <property type="project" value="UniProtKB-UniRule"/>
</dbReference>
<evidence type="ECO:0000256" key="8">
    <source>
        <dbReference type="ARBA" id="ARBA00023154"/>
    </source>
</evidence>
<keyword evidence="8 12" id="KW-0457">Lysine biosynthesis</keyword>
<dbReference type="PROSITE" id="PS00666">
    <property type="entry name" value="DHDPS_2"/>
    <property type="match status" value="1"/>
</dbReference>
<dbReference type="EC" id="4.3.3.7" evidence="4 12"/>
<evidence type="ECO:0000256" key="15">
    <source>
        <dbReference type="PIRSR" id="PIRSR001365-2"/>
    </source>
</evidence>
<dbReference type="HAMAP" id="MF_00418">
    <property type="entry name" value="DapA"/>
    <property type="match status" value="1"/>
</dbReference>
<evidence type="ECO:0000256" key="4">
    <source>
        <dbReference type="ARBA" id="ARBA00012086"/>
    </source>
</evidence>
<dbReference type="PANTHER" id="PTHR12128:SF66">
    <property type="entry name" value="4-HYDROXY-2-OXOGLUTARATE ALDOLASE, MITOCHONDRIAL"/>
    <property type="match status" value="1"/>
</dbReference>
<dbReference type="NCBIfam" id="TIGR00674">
    <property type="entry name" value="dapA"/>
    <property type="match status" value="1"/>
</dbReference>
<dbReference type="GO" id="GO:0009089">
    <property type="term" value="P:lysine biosynthetic process via diaminopimelate"/>
    <property type="evidence" value="ECO:0007669"/>
    <property type="project" value="UniProtKB-UniRule"/>
</dbReference>
<evidence type="ECO:0000256" key="11">
    <source>
        <dbReference type="ARBA" id="ARBA00047836"/>
    </source>
</evidence>
<dbReference type="Gene3D" id="3.20.20.70">
    <property type="entry name" value="Aldolase class I"/>
    <property type="match status" value="1"/>
</dbReference>
<comment type="similarity">
    <text evidence="3 12 13">Belongs to the DapA family.</text>
</comment>
<dbReference type="EMBL" id="FNOU01000013">
    <property type="protein sequence ID" value="SDX99922.1"/>
    <property type="molecule type" value="Genomic_DNA"/>
</dbReference>
<keyword evidence="7 12" id="KW-0220">Diaminopimelate biosynthesis</keyword>
<comment type="subunit">
    <text evidence="12">Homotetramer; dimer of dimers.</text>
</comment>
<proteinExistence type="inferred from homology"/>
<evidence type="ECO:0000256" key="2">
    <source>
        <dbReference type="ARBA" id="ARBA00005120"/>
    </source>
</evidence>
<dbReference type="RefSeq" id="WP_090245498.1">
    <property type="nucleotide sequence ID" value="NZ_FNOU01000013.1"/>
</dbReference>
<organism evidence="16 17">
    <name type="scientific">Eubacterium barkeri</name>
    <name type="common">Clostridium barkeri</name>
    <dbReference type="NCBI Taxonomy" id="1528"/>
    <lineage>
        <taxon>Bacteria</taxon>
        <taxon>Bacillati</taxon>
        <taxon>Bacillota</taxon>
        <taxon>Clostridia</taxon>
        <taxon>Eubacteriales</taxon>
        <taxon>Eubacteriaceae</taxon>
        <taxon>Eubacterium</taxon>
    </lineage>
</organism>
<dbReference type="STRING" id="1528.SAMN04488579_11330"/>
<evidence type="ECO:0000256" key="14">
    <source>
        <dbReference type="PIRSR" id="PIRSR001365-1"/>
    </source>
</evidence>
<dbReference type="SUPFAM" id="SSF51569">
    <property type="entry name" value="Aldolase"/>
    <property type="match status" value="1"/>
</dbReference>
<dbReference type="Proteomes" id="UP000199652">
    <property type="component" value="Unassembled WGS sequence"/>
</dbReference>
<protein>
    <recommendedName>
        <fullName evidence="4 12">4-hydroxy-tetrahydrodipicolinate synthase</fullName>
        <shortName evidence="12">HTPA synthase</shortName>
        <ecNumber evidence="4 12">4.3.3.7</ecNumber>
    </recommendedName>
</protein>
<evidence type="ECO:0000256" key="12">
    <source>
        <dbReference type="HAMAP-Rule" id="MF_00418"/>
    </source>
</evidence>
<dbReference type="OrthoDB" id="9782828at2"/>
<feature type="active site" description="Proton donor/acceptor" evidence="12 14">
    <location>
        <position position="135"/>
    </location>
</feature>
<evidence type="ECO:0000256" key="1">
    <source>
        <dbReference type="ARBA" id="ARBA00003294"/>
    </source>
</evidence>
<reference evidence="17" key="1">
    <citation type="submission" date="2016-10" db="EMBL/GenBank/DDBJ databases">
        <authorList>
            <person name="Varghese N."/>
            <person name="Submissions S."/>
        </authorList>
    </citation>
    <scope>NUCLEOTIDE SEQUENCE [LARGE SCALE GENOMIC DNA]</scope>
    <source>
        <strain evidence="17">VPI 5359</strain>
    </source>
</reference>
<dbReference type="InterPro" id="IPR020625">
    <property type="entry name" value="Schiff_base-form_aldolases_AS"/>
</dbReference>
<comment type="subcellular location">
    <subcellularLocation>
        <location evidence="12">Cytoplasm</location>
    </subcellularLocation>
</comment>
<evidence type="ECO:0000256" key="10">
    <source>
        <dbReference type="ARBA" id="ARBA00023270"/>
    </source>
</evidence>